<dbReference type="GO" id="GO:0000272">
    <property type="term" value="P:polysaccharide catabolic process"/>
    <property type="evidence" value="ECO:0007669"/>
    <property type="project" value="InterPro"/>
</dbReference>
<evidence type="ECO:0000313" key="2">
    <source>
        <dbReference type="Proteomes" id="UP000011529"/>
    </source>
</evidence>
<sequence>MAGDLQNAYLPADVNGDLRVSALDALLVINQLQQDAANPVSESDSGSLIFPDVSGDGRVSALDALKVVNVLNRQPDLYSMRLANDTAPGGTTNDDQITSDFTIEGHLNWPEISSSESRRAFLSGKDNFGHYEEIELSRYTTGDFFRVPDHAMSVFASYGPSVGDTFVIHLNIEVDDIPLSSPRPSLEVFYDQRSPSLSLPSYVGREADSLSLVVNDASGVTAGSLTTLTFAAMGDDPSHTSSLDFEIERQADRNRDLIDISLESLSLGPNEILSLRLDGYLDDLAGNRLEYSGDLLLRQGQTQSPGGSDAFDPTSVVAARGQAFRDDVATANPGQVITVPLPIGGGSRITFPVLEPNDKTDDPPELKRQQAYLHDIDRLAGTATVQVPWNAISGPLLGSDGDHLLDLHLVPDPNGSVQIGRGFISTDPVRLNQSWVLRSLGGAYSDSSHHYFYRLLTEDEVVQWEQRDLSDSITPSDVSQWSPLVHLAPAPRLGFQFIQVAGPDGVSDPQPLQSSLPQLGKINALTYTDDFQSFWLASPGQIIRSDVQTSEVQGGVLRSNLLADLSSAQPVLNKAFVVESLQEVPGSDLTAVMERTSESSLNPDGIYLIAWMSNESSPTPGWVIDPETGKTIGIINEALFDAIDRELYFAPVFETTRQVWFRLKRDLSQWEQISAVDATVTDSGGDAGIPVLHTLPGDWQNEQQRLDWDPVNQQVLLTSIGVPFGESFSTVVTSAFDFDARVFRESEGPDEFAPFVRSLTPDVRGDVRHIMALSERLFANTPPTPIRPSDVPQPVESTLTAILSQATFGEPAQPTISSANPGQTIEVMGTGFSEFTELEFTTDGSTIYKQTLRESPFTQRVTPIWVSEDRTKARFQVPEYAVTAPVRLTDSEQTLPLQIVPQIALPDEITSGSRDRSSVRHYGFSNVASRAFQVWVDEKFAWGCRDVLLSETCNDFVHANTAVEISRSLELVTLGGRDRIEYKPTQGSADLQMDQVINVTPVLGHAFSYEGMKSDQYLAGSEVIFTVAHDDSPSTGDNPWPPSVWVDLLLPFHDTQLQHFRTIRADHVNDGEYRLCLPFDYAGGWIVPRGTLPVSQEAADDLGLRIEIVPTVIAATGDSDLPGSNLLFHGANLSEVEFSIDGVPVEKNQLTSATSMSTYQIEVPAGVDHGRITFRAATLAASLERLDPWWIDDAMPVANQGNPNFSDLPSINDDQAFDFAFQSNGSTSEHPFRFIRDSEVWRADFFEAAGDQTDDGRTIASYEPHVFNLFEGIFGSSSDAILHLIPILPRVSQSFAGGVKVQEQSSGLVIPQISFLTSEFSDLSIRWGGQSWTLDRDNLVWKKVTLPSGVTQHVRTLSPTNDAESVTFIASSTSSNSNRLPGNWKTMLSFIPEERPWDIEAPILVGNHWGNSEVPAPDPQELAAVIAAINTGAGTPRDPNLPSIHFGPGDRILDENTIFAGLFYQDPNSPTEESQPAQQTRWLAFPMEYRLLEMPDQLQSGWVRYGLGGDPFYLQVVPFLSARPINRSQSIRIDLRGVDDSSRLIIEDKIFPLTEDEVRQGALILSISDPRFASLRNFDQPLSAFVDSRGGTSAAIMISTTDLS</sequence>
<proteinExistence type="predicted"/>
<reference evidence="1" key="1">
    <citation type="submission" date="2012-11" db="EMBL/GenBank/DDBJ databases">
        <title>Permanent draft genomes of Rhodopirellula europaea strain SH398 and 6C.</title>
        <authorList>
            <person name="Richter M."/>
            <person name="Richter-Heitmann T."/>
            <person name="Frank C."/>
            <person name="Harder J."/>
            <person name="Glockner F.O."/>
        </authorList>
    </citation>
    <scope>NUCLEOTIDE SEQUENCE</scope>
    <source>
        <strain evidence="1">6C</strain>
    </source>
</reference>
<dbReference type="Proteomes" id="UP000011529">
    <property type="component" value="Unassembled WGS sequence"/>
</dbReference>
<dbReference type="RefSeq" id="WP_008654605.1">
    <property type="nucleotide sequence ID" value="NZ_ANMO01000067.1"/>
</dbReference>
<dbReference type="GO" id="GO:0004553">
    <property type="term" value="F:hydrolase activity, hydrolyzing O-glycosyl compounds"/>
    <property type="evidence" value="ECO:0007669"/>
    <property type="project" value="InterPro"/>
</dbReference>
<evidence type="ECO:0000313" key="1">
    <source>
        <dbReference type="EMBL" id="EMB18058.1"/>
    </source>
</evidence>
<gene>
    <name evidence="1" type="ORF">RE6C_01140</name>
</gene>
<dbReference type="Pfam" id="PF00404">
    <property type="entry name" value="Dockerin_1"/>
    <property type="match status" value="1"/>
</dbReference>
<dbReference type="EMBL" id="ANMO01000067">
    <property type="protein sequence ID" value="EMB18058.1"/>
    <property type="molecule type" value="Genomic_DNA"/>
</dbReference>
<name>M2B8N2_9BACT</name>
<protein>
    <submittedName>
        <fullName evidence="1">Uncharacterized protein</fullName>
    </submittedName>
</protein>
<dbReference type="PATRIC" id="fig|1263867.3.peg.1211"/>
<organism evidence="1 2">
    <name type="scientific">Rhodopirellula europaea 6C</name>
    <dbReference type="NCBI Taxonomy" id="1263867"/>
    <lineage>
        <taxon>Bacteria</taxon>
        <taxon>Pseudomonadati</taxon>
        <taxon>Planctomycetota</taxon>
        <taxon>Planctomycetia</taxon>
        <taxon>Pirellulales</taxon>
        <taxon>Pirellulaceae</taxon>
        <taxon>Rhodopirellula</taxon>
    </lineage>
</organism>
<dbReference type="InterPro" id="IPR036439">
    <property type="entry name" value="Dockerin_dom_sf"/>
</dbReference>
<accession>M2B8N2</accession>
<reference evidence="1" key="2">
    <citation type="journal article" date="2013" name="Mar. Genomics">
        <title>Expression of sulfatases in Rhodopirellula baltica and the diversity of sulfatases in the genus Rhodopirellula.</title>
        <authorList>
            <person name="Wegner C.E."/>
            <person name="Richter-Heitmann T."/>
            <person name="Klindworth A."/>
            <person name="Klockow C."/>
            <person name="Richter M."/>
            <person name="Achstetter T."/>
            <person name="Glockner F.O."/>
            <person name="Harder J."/>
        </authorList>
    </citation>
    <scope>NUCLEOTIDE SEQUENCE [LARGE SCALE GENOMIC DNA]</scope>
    <source>
        <strain evidence="1">6C</strain>
    </source>
</reference>
<keyword evidence="2" id="KW-1185">Reference proteome</keyword>
<dbReference type="InterPro" id="IPR002105">
    <property type="entry name" value="Dockerin_1_rpt"/>
</dbReference>
<comment type="caution">
    <text evidence="1">The sequence shown here is derived from an EMBL/GenBank/DDBJ whole genome shotgun (WGS) entry which is preliminary data.</text>
</comment>
<dbReference type="SUPFAM" id="SSF63446">
    <property type="entry name" value="Type I dockerin domain"/>
    <property type="match status" value="1"/>
</dbReference>